<dbReference type="AlphaFoldDB" id="A0A0C3DS70"/>
<protein>
    <submittedName>
        <fullName evidence="1">Uncharacterized protein</fullName>
    </submittedName>
</protein>
<proteinExistence type="predicted"/>
<sequence length="75" mass="8339">VTPAYAFTNYRSKGKTIPHVIVDITNLPTGGLSLFNLYVALSRSFDAKVFLAAHSAKLITEDDRLRVLDTETKKK</sequence>
<reference evidence="1 2" key="1">
    <citation type="submission" date="2014-04" db="EMBL/GenBank/DDBJ databases">
        <authorList>
            <consortium name="DOE Joint Genome Institute"/>
            <person name="Kuo A."/>
            <person name="Kohler A."/>
            <person name="Nagy L.G."/>
            <person name="Floudas D."/>
            <person name="Copeland A."/>
            <person name="Barry K.W."/>
            <person name="Cichocki N."/>
            <person name="Veneault-Fourrey C."/>
            <person name="LaButti K."/>
            <person name="Lindquist E.A."/>
            <person name="Lipzen A."/>
            <person name="Lundell T."/>
            <person name="Morin E."/>
            <person name="Murat C."/>
            <person name="Sun H."/>
            <person name="Tunlid A."/>
            <person name="Henrissat B."/>
            <person name="Grigoriev I.V."/>
            <person name="Hibbett D.S."/>
            <person name="Martin F."/>
            <person name="Nordberg H.P."/>
            <person name="Cantor M.N."/>
            <person name="Hua S.X."/>
        </authorList>
    </citation>
    <scope>NUCLEOTIDE SEQUENCE [LARGE SCALE GENOMIC DNA]</scope>
    <source>
        <strain evidence="1 2">Foug A</strain>
    </source>
</reference>
<dbReference type="OrthoDB" id="2986975at2759"/>
<dbReference type="SUPFAM" id="SSF52540">
    <property type="entry name" value="P-loop containing nucleoside triphosphate hydrolases"/>
    <property type="match status" value="1"/>
</dbReference>
<reference evidence="2" key="2">
    <citation type="submission" date="2015-01" db="EMBL/GenBank/DDBJ databases">
        <title>Evolutionary Origins and Diversification of the Mycorrhizal Mutualists.</title>
        <authorList>
            <consortium name="DOE Joint Genome Institute"/>
            <consortium name="Mycorrhizal Genomics Consortium"/>
            <person name="Kohler A."/>
            <person name="Kuo A."/>
            <person name="Nagy L.G."/>
            <person name="Floudas D."/>
            <person name="Copeland A."/>
            <person name="Barry K.W."/>
            <person name="Cichocki N."/>
            <person name="Veneault-Fourrey C."/>
            <person name="LaButti K."/>
            <person name="Lindquist E.A."/>
            <person name="Lipzen A."/>
            <person name="Lundell T."/>
            <person name="Morin E."/>
            <person name="Murat C."/>
            <person name="Riley R."/>
            <person name="Ohm R."/>
            <person name="Sun H."/>
            <person name="Tunlid A."/>
            <person name="Henrissat B."/>
            <person name="Grigoriev I.V."/>
            <person name="Hibbett D.S."/>
            <person name="Martin F."/>
        </authorList>
    </citation>
    <scope>NUCLEOTIDE SEQUENCE [LARGE SCALE GENOMIC DNA]</scope>
    <source>
        <strain evidence="2">Foug A</strain>
    </source>
</reference>
<dbReference type="InterPro" id="IPR027417">
    <property type="entry name" value="P-loop_NTPase"/>
</dbReference>
<keyword evidence="2" id="KW-1185">Reference proteome</keyword>
<organism evidence="1 2">
    <name type="scientific">Scleroderma citrinum Foug A</name>
    <dbReference type="NCBI Taxonomy" id="1036808"/>
    <lineage>
        <taxon>Eukaryota</taxon>
        <taxon>Fungi</taxon>
        <taxon>Dikarya</taxon>
        <taxon>Basidiomycota</taxon>
        <taxon>Agaricomycotina</taxon>
        <taxon>Agaricomycetes</taxon>
        <taxon>Agaricomycetidae</taxon>
        <taxon>Boletales</taxon>
        <taxon>Sclerodermatineae</taxon>
        <taxon>Sclerodermataceae</taxon>
        <taxon>Scleroderma</taxon>
    </lineage>
</organism>
<dbReference type="HOGENOM" id="CLU_001324_7_2_1"/>
<name>A0A0C3DS70_9AGAM</name>
<gene>
    <name evidence="1" type="ORF">SCLCIDRAFT_126967</name>
</gene>
<feature type="non-terminal residue" evidence="1">
    <location>
        <position position="1"/>
    </location>
</feature>
<dbReference type="EMBL" id="KN822078">
    <property type="protein sequence ID" value="KIM59029.1"/>
    <property type="molecule type" value="Genomic_DNA"/>
</dbReference>
<accession>A0A0C3DS70</accession>
<dbReference type="Proteomes" id="UP000053989">
    <property type="component" value="Unassembled WGS sequence"/>
</dbReference>
<evidence type="ECO:0000313" key="2">
    <source>
        <dbReference type="Proteomes" id="UP000053989"/>
    </source>
</evidence>
<dbReference type="InParanoid" id="A0A0C3DS70"/>
<evidence type="ECO:0000313" key="1">
    <source>
        <dbReference type="EMBL" id="KIM59029.1"/>
    </source>
</evidence>